<dbReference type="SUPFAM" id="SSF109775">
    <property type="entry name" value="Mannose-6-phosphate receptor binding protein 1 (Tip47), C-terminal domain"/>
    <property type="match status" value="1"/>
</dbReference>
<evidence type="ECO:0000256" key="3">
    <source>
        <dbReference type="ARBA" id="ARBA00022677"/>
    </source>
</evidence>
<dbReference type="PANTHER" id="PTHR14024:SF25">
    <property type="entry name" value="PERILIPIN-2"/>
    <property type="match status" value="1"/>
</dbReference>
<dbReference type="PIRSF" id="PIRSF036881">
    <property type="entry name" value="PAT"/>
    <property type="match status" value="1"/>
</dbReference>
<sequence length="422" mass="46406">MASVAVDQQQNVVTRVANLPLVSSTYDLVSSAYISTKDHYPYLRSVCEIAEKGMKTITMVAVTSALPIIQKLEPQIAVANNYACLGLDRIEERLRILNQPTDKVVANAKGAVFGAKDAVTTTVTSAKDSVTHTINGVVGRTKGAVNDSVEMTRSVVNGGINTVLGSRMVQMVSSGIENALSKSELLVDQYLPLTEEELEKEAKKVEGFDVAQTPSYYVRLGSLSTKLRSRAYQQALSRVNEAKHKGQETISQLHNTMNLHIESQTLAIARNLTQQLQTTCLTLMSNIQGLPQNIQDQAHHVGSMAGEVCSVFRNATSFKEVSDGLLSSSKGQLQKMKESLDDLMDYVVNNTPLNWLRTAIAGSLTMDYQVHYYFTFLKVPDFTITDLSSETYEIPDILASDEEDEVDYSRFNGSVNLSQNNE</sequence>
<gene>
    <name evidence="6" type="primary">PLIN2</name>
</gene>
<dbReference type="AlphaFoldDB" id="A0A6P5LPK7"/>
<comment type="similarity">
    <text evidence="2 4">Belongs to the perilipin family.</text>
</comment>
<dbReference type="InterPro" id="IPR004279">
    <property type="entry name" value="Perilipin"/>
</dbReference>
<protein>
    <recommendedName>
        <fullName evidence="4">Perilipin</fullName>
    </recommendedName>
</protein>
<evidence type="ECO:0000313" key="5">
    <source>
        <dbReference type="Proteomes" id="UP000515140"/>
    </source>
</evidence>
<evidence type="ECO:0000256" key="1">
    <source>
        <dbReference type="ARBA" id="ARBA00004502"/>
    </source>
</evidence>
<dbReference type="Proteomes" id="UP000515140">
    <property type="component" value="Unplaced"/>
</dbReference>
<dbReference type="GO" id="GO:0005811">
    <property type="term" value="C:lipid droplet"/>
    <property type="evidence" value="ECO:0007669"/>
    <property type="project" value="UniProtKB-SubCell"/>
</dbReference>
<dbReference type="Gene3D" id="3.30.720.170">
    <property type="entry name" value="Perilipin, alpha-beta domain"/>
    <property type="match status" value="1"/>
</dbReference>
<dbReference type="Pfam" id="PF03036">
    <property type="entry name" value="Perilipin"/>
    <property type="match status" value="2"/>
</dbReference>
<comment type="subcellular location">
    <subcellularLocation>
        <location evidence="1">Lipid droplet</location>
    </subcellularLocation>
</comment>
<dbReference type="Gene3D" id="1.20.120.340">
    <property type="entry name" value="Flagellar protein FliS"/>
    <property type="match status" value="1"/>
</dbReference>
<evidence type="ECO:0000256" key="2">
    <source>
        <dbReference type="ARBA" id="ARBA00006311"/>
    </source>
</evidence>
<name>A0A6P5LPK7_PHACI</name>
<dbReference type="PANTHER" id="PTHR14024">
    <property type="entry name" value="PERILIPIN"/>
    <property type="match status" value="1"/>
</dbReference>
<keyword evidence="5" id="KW-1185">Reference proteome</keyword>
<dbReference type="GO" id="GO:0005829">
    <property type="term" value="C:cytosol"/>
    <property type="evidence" value="ECO:0007669"/>
    <property type="project" value="TreeGrafter"/>
</dbReference>
<accession>A0A6P5LPK7</accession>
<evidence type="ECO:0000256" key="4">
    <source>
        <dbReference type="PIRNR" id="PIRNR036881"/>
    </source>
</evidence>
<dbReference type="RefSeq" id="XP_020857876.1">
    <property type="nucleotide sequence ID" value="XM_021002217.1"/>
</dbReference>
<organism evidence="5 6">
    <name type="scientific">Phascolarctos cinereus</name>
    <name type="common">Koala</name>
    <dbReference type="NCBI Taxonomy" id="38626"/>
    <lineage>
        <taxon>Eukaryota</taxon>
        <taxon>Metazoa</taxon>
        <taxon>Chordata</taxon>
        <taxon>Craniata</taxon>
        <taxon>Vertebrata</taxon>
        <taxon>Euteleostomi</taxon>
        <taxon>Mammalia</taxon>
        <taxon>Metatheria</taxon>
        <taxon>Diprotodontia</taxon>
        <taxon>Phascolarctidae</taxon>
        <taxon>Phascolarctos</taxon>
    </lineage>
</organism>
<dbReference type="GO" id="GO:0019915">
    <property type="term" value="P:lipid storage"/>
    <property type="evidence" value="ECO:0007669"/>
    <property type="project" value="TreeGrafter"/>
</dbReference>
<dbReference type="CTD" id="123"/>
<proteinExistence type="inferred from homology"/>
<evidence type="ECO:0000313" key="6">
    <source>
        <dbReference type="RefSeq" id="XP_020857876.1"/>
    </source>
</evidence>
<keyword evidence="3" id="KW-0551">Lipid droplet</keyword>
<dbReference type="GO" id="GO:0010890">
    <property type="term" value="P:positive regulation of triglyceride storage"/>
    <property type="evidence" value="ECO:0007669"/>
    <property type="project" value="TreeGrafter"/>
</dbReference>
<dbReference type="GeneID" id="110219092"/>
<reference evidence="6" key="1">
    <citation type="submission" date="2025-08" db="UniProtKB">
        <authorList>
            <consortium name="RefSeq"/>
        </authorList>
    </citation>
    <scope>IDENTIFICATION</scope>
    <source>
        <tissue evidence="6">Spleen</tissue>
    </source>
</reference>